<dbReference type="EMBL" id="CAKXZT010000146">
    <property type="protein sequence ID" value="CAH2405811.1"/>
    <property type="molecule type" value="Genomic_DNA"/>
</dbReference>
<proteinExistence type="predicted"/>
<evidence type="ECO:0000313" key="2">
    <source>
        <dbReference type="EMBL" id="CAH2405811.1"/>
    </source>
</evidence>
<keyword evidence="2" id="KW-0830">Ubiquinone</keyword>
<dbReference type="Gene3D" id="3.40.50.150">
    <property type="entry name" value="Vaccinia Virus protein VP39"/>
    <property type="match status" value="1"/>
</dbReference>
<dbReference type="InterPro" id="IPR013216">
    <property type="entry name" value="Methyltransf_11"/>
</dbReference>
<keyword evidence="2" id="KW-0489">Methyltransferase</keyword>
<keyword evidence="2" id="KW-0808">Transferase</keyword>
<evidence type="ECO:0000313" key="3">
    <source>
        <dbReference type="Proteomes" id="UP001153050"/>
    </source>
</evidence>
<dbReference type="RefSeq" id="WP_254020558.1">
    <property type="nucleotide sequence ID" value="NZ_CAKXZT010000146.1"/>
</dbReference>
<dbReference type="CDD" id="cd02440">
    <property type="entry name" value="AdoMet_MTases"/>
    <property type="match status" value="1"/>
</dbReference>
<dbReference type="Pfam" id="PF08241">
    <property type="entry name" value="Methyltransf_11"/>
    <property type="match status" value="1"/>
</dbReference>
<dbReference type="SUPFAM" id="SSF53335">
    <property type="entry name" value="S-adenosyl-L-methionine-dependent methyltransferases"/>
    <property type="match status" value="1"/>
</dbReference>
<dbReference type="Proteomes" id="UP001153050">
    <property type="component" value="Unassembled WGS sequence"/>
</dbReference>
<name>A0ABM9E9F0_9HYPH</name>
<gene>
    <name evidence="2" type="ORF">MES5069_50011</name>
</gene>
<reference evidence="2 3" key="1">
    <citation type="submission" date="2022-03" db="EMBL/GenBank/DDBJ databases">
        <authorList>
            <person name="Brunel B."/>
        </authorList>
    </citation>
    <scope>NUCLEOTIDE SEQUENCE [LARGE SCALE GENOMIC DNA]</scope>
    <source>
        <strain evidence="2">STM5069sample</strain>
    </source>
</reference>
<dbReference type="GO" id="GO:0008168">
    <property type="term" value="F:methyltransferase activity"/>
    <property type="evidence" value="ECO:0007669"/>
    <property type="project" value="UniProtKB-KW"/>
</dbReference>
<dbReference type="InterPro" id="IPR029063">
    <property type="entry name" value="SAM-dependent_MTases_sf"/>
</dbReference>
<comment type="caution">
    <text evidence="2">The sequence shown here is derived from an EMBL/GenBank/DDBJ whole genome shotgun (WGS) entry which is preliminary data.</text>
</comment>
<organism evidence="2 3">
    <name type="scientific">Mesorhizobium escarrei</name>
    <dbReference type="NCBI Taxonomy" id="666018"/>
    <lineage>
        <taxon>Bacteria</taxon>
        <taxon>Pseudomonadati</taxon>
        <taxon>Pseudomonadota</taxon>
        <taxon>Alphaproteobacteria</taxon>
        <taxon>Hyphomicrobiales</taxon>
        <taxon>Phyllobacteriaceae</taxon>
        <taxon>Mesorhizobium</taxon>
    </lineage>
</organism>
<sequence length="234" mass="26220">MTGDEVKRLQETYIAYLRAGRWRHDSPGRQQCAKERSDAIETLINVWSGPPLSQCRILDVGCGYGNQLGWFNDRGVQPENLFGVDLLAAHIEIARKRYPTFNLIQSNAEHLSFPDNAFDIVIAFIIFSSVTDSKMAENIASEMLRVLKKSGAILWYDLRYPSPRNRSVRAMTRRRISRLFPGTVIQLKSISLLPPLANGLGRTAPIIYPLLAGIPFLRSHYFGLITATPGASDS</sequence>
<keyword evidence="3" id="KW-1185">Reference proteome</keyword>
<protein>
    <submittedName>
        <fullName evidence="2">Methylase involved in ubiquinone/menaquinone biosynthesis</fullName>
    </submittedName>
</protein>
<feature type="domain" description="Methyltransferase type 11" evidence="1">
    <location>
        <begin position="58"/>
        <end position="154"/>
    </location>
</feature>
<evidence type="ECO:0000259" key="1">
    <source>
        <dbReference type="Pfam" id="PF08241"/>
    </source>
</evidence>
<accession>A0ABM9E9F0</accession>
<dbReference type="GO" id="GO:0032259">
    <property type="term" value="P:methylation"/>
    <property type="evidence" value="ECO:0007669"/>
    <property type="project" value="UniProtKB-KW"/>
</dbReference>
<dbReference type="PANTHER" id="PTHR43591">
    <property type="entry name" value="METHYLTRANSFERASE"/>
    <property type="match status" value="1"/>
</dbReference>